<dbReference type="PANTHER" id="PTHR13465">
    <property type="entry name" value="UPF0183 PROTEIN"/>
    <property type="match status" value="1"/>
</dbReference>
<protein>
    <submittedName>
        <fullName evidence="2">UPF0183 protein</fullName>
    </submittedName>
</protein>
<organism evidence="2 3">
    <name type="scientific">Habropoda laboriosa</name>
    <dbReference type="NCBI Taxonomy" id="597456"/>
    <lineage>
        <taxon>Eukaryota</taxon>
        <taxon>Metazoa</taxon>
        <taxon>Ecdysozoa</taxon>
        <taxon>Arthropoda</taxon>
        <taxon>Hexapoda</taxon>
        <taxon>Insecta</taxon>
        <taxon>Pterygota</taxon>
        <taxon>Neoptera</taxon>
        <taxon>Endopterygota</taxon>
        <taxon>Hymenoptera</taxon>
        <taxon>Apocrita</taxon>
        <taxon>Aculeata</taxon>
        <taxon>Apoidea</taxon>
        <taxon>Anthophila</taxon>
        <taxon>Apidae</taxon>
        <taxon>Habropoda</taxon>
    </lineage>
</organism>
<dbReference type="EMBL" id="KQ414632">
    <property type="protein sequence ID" value="KOC67159.1"/>
    <property type="molecule type" value="Genomic_DNA"/>
</dbReference>
<evidence type="ECO:0000313" key="3">
    <source>
        <dbReference type="Proteomes" id="UP000053825"/>
    </source>
</evidence>
<dbReference type="PANTHER" id="PTHR13465:SF2">
    <property type="entry name" value="PHAGOSOME ASSEMBLY FACTOR 1"/>
    <property type="match status" value="1"/>
</dbReference>
<accession>A0A0L7R8J3</accession>
<dbReference type="OrthoDB" id="411211at2759"/>
<dbReference type="GO" id="GO:0005802">
    <property type="term" value="C:trans-Golgi network"/>
    <property type="evidence" value="ECO:0007669"/>
    <property type="project" value="TreeGrafter"/>
</dbReference>
<name>A0A0L7R8J3_9HYME</name>
<dbReference type="GO" id="GO:0043001">
    <property type="term" value="P:Golgi to plasma membrane protein transport"/>
    <property type="evidence" value="ECO:0007669"/>
    <property type="project" value="TreeGrafter"/>
</dbReference>
<dbReference type="AlphaFoldDB" id="A0A0L7R8J3"/>
<sequence>MHFSQSVSIIQSQVGIIRGVQVLYSDSNPLDVDLVINLPHDGVRLIFDPVVQRLKIIEIYNMKLVKLKYCGLPFNSPEVLPSIEQIEHSFGATHPGVYDSDKQVFVLNFRGLSFYFPIDSKFQPGYAHGLGSLQFPNGTSPLVAKTAIYVGNMGAGGGTDEHNLKAPPPPLPLVCYHNNLYLEKADVMRDKTCTQGLRLHLFTEGSSVTRVLLEPKKRCLTKEVLFGDTCEDVLSALGAPSRVFFKAEDKMRIHSPHAHKRDKIRRSDFFYNYFTLGLVTLHTNYPGHYNFNMYHRCEFSLIFPPENNSIESGKLIDITAYTKWDRISEQLKASARPVILNRASSTNTINPFGCTFCYGIRDAIVEVMANQHIASVTLYRAV</sequence>
<proteinExistence type="inferred from homology"/>
<dbReference type="InterPro" id="IPR005373">
    <property type="entry name" value="PHAF1"/>
</dbReference>
<dbReference type="InterPro" id="IPR039156">
    <property type="entry name" value="PHAF1/BROMI"/>
</dbReference>
<dbReference type="Proteomes" id="UP000053825">
    <property type="component" value="Unassembled WGS sequence"/>
</dbReference>
<comment type="similarity">
    <text evidence="1">Belongs to the PHAF1 family.</text>
</comment>
<dbReference type="Pfam" id="PF03676">
    <property type="entry name" value="PHAF1"/>
    <property type="match status" value="1"/>
</dbReference>
<keyword evidence="3" id="KW-1185">Reference proteome</keyword>
<reference evidence="2 3" key="1">
    <citation type="submission" date="2015-07" db="EMBL/GenBank/DDBJ databases">
        <title>The genome of Habropoda laboriosa.</title>
        <authorList>
            <person name="Pan H."/>
            <person name="Kapheim K."/>
        </authorList>
    </citation>
    <scope>NUCLEOTIDE SEQUENCE [LARGE SCALE GENOMIC DNA]</scope>
    <source>
        <strain evidence="2">0110345459</strain>
    </source>
</reference>
<evidence type="ECO:0000313" key="2">
    <source>
        <dbReference type="EMBL" id="KOC67159.1"/>
    </source>
</evidence>
<gene>
    <name evidence="2" type="ORF">WH47_11816</name>
</gene>
<evidence type="ECO:0000256" key="1">
    <source>
        <dbReference type="ARBA" id="ARBA00024339"/>
    </source>
</evidence>